<gene>
    <name evidence="1" type="ORF">DFR57_10184</name>
</gene>
<comment type="caution">
    <text evidence="1">The sequence shown here is derived from an EMBL/GenBank/DDBJ whole genome shotgun (WGS) entry which is preliminary data.</text>
</comment>
<proteinExistence type="predicted"/>
<dbReference type="PANTHER" id="PTHR38600">
    <property type="entry name" value="TRANSCRIPTIONAL REGULATORY PROTEIN"/>
    <property type="match status" value="1"/>
</dbReference>
<accession>A0A368YD05</accession>
<sequence length="211" mass="24938">MHKTTKELILEELKKEEALTVNNFIEKLQITHMAIRKHLKALELDGMIDVEERRSELGRPSKYFVLTAKGDRYFPKNYETISLGFLEDISEMYGEDAVEELFERRKQRQAEAYKTEFKNDVKKDKLYELAAFQDQKGYMTEVIKLDENNYELREYNCPIIDIARDHHVACKCETDMFKEVLETDAVNRVACRTNEDHYCSFHIDLEYVGSN</sequence>
<dbReference type="RefSeq" id="WP_170132862.1">
    <property type="nucleotide sequence ID" value="NZ_QPJJ01000001.1"/>
</dbReference>
<dbReference type="Proteomes" id="UP000252585">
    <property type="component" value="Unassembled WGS sequence"/>
</dbReference>
<dbReference type="EMBL" id="QPJJ01000001">
    <property type="protein sequence ID" value="RCW77216.1"/>
    <property type="molecule type" value="Genomic_DNA"/>
</dbReference>
<dbReference type="AlphaFoldDB" id="A0A368YD05"/>
<evidence type="ECO:0000313" key="2">
    <source>
        <dbReference type="Proteomes" id="UP000252585"/>
    </source>
</evidence>
<name>A0A368YD05_9BACI</name>
<dbReference type="Gene3D" id="1.10.10.10">
    <property type="entry name" value="Winged helix-like DNA-binding domain superfamily/Winged helix DNA-binding domain"/>
    <property type="match status" value="1"/>
</dbReference>
<protein>
    <submittedName>
        <fullName evidence="1">Transcriptional regulator</fullName>
    </submittedName>
</protein>
<reference evidence="1 2" key="1">
    <citation type="submission" date="2018-07" db="EMBL/GenBank/DDBJ databases">
        <title>Genomic Encyclopedia of Type Strains, Phase IV (KMG-IV): sequencing the most valuable type-strain genomes for metagenomic binning, comparative biology and taxonomic classification.</title>
        <authorList>
            <person name="Goeker M."/>
        </authorList>
    </citation>
    <scope>NUCLEOTIDE SEQUENCE [LARGE SCALE GENOMIC DNA]</scope>
    <source>
        <strain evidence="1 2">DSM 27696</strain>
    </source>
</reference>
<dbReference type="PANTHER" id="PTHR38600:SF2">
    <property type="entry name" value="SLL0088 PROTEIN"/>
    <property type="match status" value="1"/>
</dbReference>
<organism evidence="1 2">
    <name type="scientific">Saliterribacillus persicus</name>
    <dbReference type="NCBI Taxonomy" id="930114"/>
    <lineage>
        <taxon>Bacteria</taxon>
        <taxon>Bacillati</taxon>
        <taxon>Bacillota</taxon>
        <taxon>Bacilli</taxon>
        <taxon>Bacillales</taxon>
        <taxon>Bacillaceae</taxon>
        <taxon>Saliterribacillus</taxon>
    </lineage>
</organism>
<dbReference type="InterPro" id="IPR036390">
    <property type="entry name" value="WH_DNA-bd_sf"/>
</dbReference>
<evidence type="ECO:0000313" key="1">
    <source>
        <dbReference type="EMBL" id="RCW77216.1"/>
    </source>
</evidence>
<dbReference type="SUPFAM" id="SSF46785">
    <property type="entry name" value="Winged helix' DNA-binding domain"/>
    <property type="match status" value="1"/>
</dbReference>
<keyword evidence="2" id="KW-1185">Reference proteome</keyword>
<dbReference type="InterPro" id="IPR036388">
    <property type="entry name" value="WH-like_DNA-bd_sf"/>
</dbReference>